<keyword evidence="1" id="KW-0175">Coiled coil</keyword>
<dbReference type="Proteomes" id="UP000198778">
    <property type="component" value="Unassembled WGS sequence"/>
</dbReference>
<organism evidence="2 3">
    <name type="scientific">Alkalicoccus daliensis</name>
    <dbReference type="NCBI Taxonomy" id="745820"/>
    <lineage>
        <taxon>Bacteria</taxon>
        <taxon>Bacillati</taxon>
        <taxon>Bacillota</taxon>
        <taxon>Bacilli</taxon>
        <taxon>Bacillales</taxon>
        <taxon>Bacillaceae</taxon>
        <taxon>Alkalicoccus</taxon>
    </lineage>
</organism>
<reference evidence="3" key="1">
    <citation type="submission" date="2016-10" db="EMBL/GenBank/DDBJ databases">
        <authorList>
            <person name="Varghese N."/>
            <person name="Submissions S."/>
        </authorList>
    </citation>
    <scope>NUCLEOTIDE SEQUENCE [LARGE SCALE GENOMIC DNA]</scope>
    <source>
        <strain evidence="3">CGMCC 1.10369</strain>
    </source>
</reference>
<evidence type="ECO:0000313" key="2">
    <source>
        <dbReference type="EMBL" id="SDN88640.1"/>
    </source>
</evidence>
<keyword evidence="3" id="KW-1185">Reference proteome</keyword>
<dbReference type="SUPFAM" id="SSF46689">
    <property type="entry name" value="Homeodomain-like"/>
    <property type="match status" value="1"/>
</dbReference>
<accession>A0A1H0F1Y2</accession>
<feature type="coiled-coil region" evidence="1">
    <location>
        <begin position="60"/>
        <end position="94"/>
    </location>
</feature>
<dbReference type="GO" id="GO:0004803">
    <property type="term" value="F:transposase activity"/>
    <property type="evidence" value="ECO:0007669"/>
    <property type="project" value="InterPro"/>
</dbReference>
<dbReference type="GO" id="GO:0006313">
    <property type="term" value="P:DNA transposition"/>
    <property type="evidence" value="ECO:0007669"/>
    <property type="project" value="InterPro"/>
</dbReference>
<protein>
    <submittedName>
        <fullName evidence="2">Transposase</fullName>
    </submittedName>
</protein>
<dbReference type="Pfam" id="PF01527">
    <property type="entry name" value="HTH_Tnp_1"/>
    <property type="match status" value="1"/>
</dbReference>
<dbReference type="EMBL" id="FNIL01000004">
    <property type="protein sequence ID" value="SDN88640.1"/>
    <property type="molecule type" value="Genomic_DNA"/>
</dbReference>
<evidence type="ECO:0000313" key="3">
    <source>
        <dbReference type="Proteomes" id="UP000198778"/>
    </source>
</evidence>
<proteinExistence type="predicted"/>
<sequence>MSHHMRKHKPHEYKEYIAKLYIEEGRKATDLAYEIGVSPTSIRQWAKLYREKQDRLVHPNEEQRMTFTEIENKLRVAEQELREREEELEILKKAMHVFIKDRT</sequence>
<dbReference type="InterPro" id="IPR009057">
    <property type="entry name" value="Homeodomain-like_sf"/>
</dbReference>
<name>A0A1H0F1Y2_9BACI</name>
<dbReference type="GO" id="GO:0003677">
    <property type="term" value="F:DNA binding"/>
    <property type="evidence" value="ECO:0007669"/>
    <property type="project" value="InterPro"/>
</dbReference>
<evidence type="ECO:0000256" key="1">
    <source>
        <dbReference type="SAM" id="Coils"/>
    </source>
</evidence>
<dbReference type="InterPro" id="IPR002514">
    <property type="entry name" value="Transposase_8"/>
</dbReference>
<dbReference type="AlphaFoldDB" id="A0A1H0F1Y2"/>
<gene>
    <name evidence="2" type="ORF">SAMN04488053_104158</name>
</gene>